<protein>
    <submittedName>
        <fullName evidence="5">3-dehydroquinate synthase II</fullName>
        <ecNumber evidence="5">1.4.1.24</ecNumber>
    </submittedName>
</protein>
<dbReference type="PANTHER" id="PTHR33563">
    <property type="match status" value="1"/>
</dbReference>
<evidence type="ECO:0000256" key="1">
    <source>
        <dbReference type="ARBA" id="ARBA00022605"/>
    </source>
</evidence>
<organism evidence="5">
    <name type="scientific">Desulfacinum infernum</name>
    <dbReference type="NCBI Taxonomy" id="35837"/>
    <lineage>
        <taxon>Bacteria</taxon>
        <taxon>Pseudomonadati</taxon>
        <taxon>Thermodesulfobacteriota</taxon>
        <taxon>Syntrophobacteria</taxon>
        <taxon>Syntrophobacterales</taxon>
        <taxon>Syntrophobacteraceae</taxon>
        <taxon>Desulfacinum</taxon>
    </lineage>
</organism>
<keyword evidence="5" id="KW-0560">Oxidoreductase</keyword>
<dbReference type="GO" id="GO:0009073">
    <property type="term" value="P:aromatic amino acid family biosynthetic process"/>
    <property type="evidence" value="ECO:0007669"/>
    <property type="project" value="UniProtKB-KW"/>
</dbReference>
<dbReference type="GO" id="GO:0008652">
    <property type="term" value="P:amino acid biosynthetic process"/>
    <property type="evidence" value="ECO:0007669"/>
    <property type="project" value="UniProtKB-KW"/>
</dbReference>
<evidence type="ECO:0000259" key="4">
    <source>
        <dbReference type="Pfam" id="PF26558"/>
    </source>
</evidence>
<dbReference type="EMBL" id="DSTK01000013">
    <property type="protein sequence ID" value="HFK96534.1"/>
    <property type="molecule type" value="Genomic_DNA"/>
</dbReference>
<dbReference type="NCBIfam" id="NF002627">
    <property type="entry name" value="PRK02290.1-5"/>
    <property type="match status" value="1"/>
</dbReference>
<gene>
    <name evidence="5" type="ORF">ENS06_04300</name>
</gene>
<dbReference type="InterPro" id="IPR002812">
    <property type="entry name" value="DHQS"/>
</dbReference>
<sequence length="331" mass="35705">MKEVWVQLEHWDQDMVTTALESGADAVVAPQGLADRIRALGRIAVVSEDGDRVPGRDVHFVDVRSPEEEQQAARLLEQGAVVAVRHADWVIIPMENLVARAGRLLVTVDTESRLETALGILERGVFGVIVGASDAATLRRWVLKVRAAVPPETLVEAEIVAVRPVGLGDRVCVDTCLLMKEGQGALVGNSAGFLFLVQAETRRNPYVAPRPFRINAGAVHAYVKVPDGRTRYLCELRAGDRLLVVDPTGTAVEAVVGRCKIERRPLLLVEAVSGERSGSLLVQNAETICLTAADGSGLSVTQLEPGRRILAAIAPEGRHFGMPVSETITER</sequence>
<dbReference type="Pfam" id="PF01959">
    <property type="entry name" value="DHQS"/>
    <property type="match status" value="1"/>
</dbReference>
<dbReference type="InterPro" id="IPR030960">
    <property type="entry name" value="DHQS/DOIS_N"/>
</dbReference>
<dbReference type="AlphaFoldDB" id="A0A832EIJ2"/>
<name>A0A832EIJ2_9BACT</name>
<dbReference type="EC" id="1.4.1.24" evidence="5"/>
<dbReference type="PANTHER" id="PTHR33563:SF1">
    <property type="entry name" value="3-DEHYDROQUINATE SYNTHASE"/>
    <property type="match status" value="1"/>
</dbReference>
<dbReference type="GO" id="GO:0102042">
    <property type="term" value="F:dehydroquinate synthase activity"/>
    <property type="evidence" value="ECO:0007669"/>
    <property type="project" value="UniProtKB-EC"/>
</dbReference>
<evidence type="ECO:0000313" key="5">
    <source>
        <dbReference type="EMBL" id="HFK96534.1"/>
    </source>
</evidence>
<accession>A0A832EIJ2</accession>
<keyword evidence="2" id="KW-0057">Aromatic amino acid biosynthesis</keyword>
<dbReference type="GO" id="GO:0003856">
    <property type="term" value="F:3-dehydroquinate synthase activity"/>
    <property type="evidence" value="ECO:0007669"/>
    <property type="project" value="InterPro"/>
</dbReference>
<dbReference type="InterPro" id="IPR056179">
    <property type="entry name" value="DHQS_C"/>
</dbReference>
<evidence type="ECO:0000256" key="2">
    <source>
        <dbReference type="ARBA" id="ARBA00023141"/>
    </source>
</evidence>
<keyword evidence="1" id="KW-0028">Amino-acid biosynthesis</keyword>
<evidence type="ECO:0000259" key="3">
    <source>
        <dbReference type="Pfam" id="PF01959"/>
    </source>
</evidence>
<feature type="domain" description="3-dehydroquinate synthase C-terminal" evidence="4">
    <location>
        <begin position="157"/>
        <end position="331"/>
    </location>
</feature>
<feature type="domain" description="3-dehydroquinate synthase N-terminal" evidence="3">
    <location>
        <begin position="1"/>
        <end position="140"/>
    </location>
</feature>
<dbReference type="Pfam" id="PF26558">
    <property type="entry name" value="DHQS_2nd"/>
    <property type="match status" value="1"/>
</dbReference>
<reference evidence="5" key="1">
    <citation type="journal article" date="2020" name="mSystems">
        <title>Genome- and Community-Level Interaction Insights into Carbon Utilization and Element Cycling Functions of Hydrothermarchaeota in Hydrothermal Sediment.</title>
        <authorList>
            <person name="Zhou Z."/>
            <person name="Liu Y."/>
            <person name="Xu W."/>
            <person name="Pan J."/>
            <person name="Luo Z.H."/>
            <person name="Li M."/>
        </authorList>
    </citation>
    <scope>NUCLEOTIDE SEQUENCE [LARGE SCALE GENOMIC DNA]</scope>
    <source>
        <strain evidence="5">SpSt-456</strain>
    </source>
</reference>
<proteinExistence type="predicted"/>
<comment type="caution">
    <text evidence="5">The sequence shown here is derived from an EMBL/GenBank/DDBJ whole genome shotgun (WGS) entry which is preliminary data.</text>
</comment>